<evidence type="ECO:0000259" key="1">
    <source>
        <dbReference type="Pfam" id="PF12146"/>
    </source>
</evidence>
<dbReference type="PANTHER" id="PTHR43798">
    <property type="entry name" value="MONOACYLGLYCEROL LIPASE"/>
    <property type="match status" value="1"/>
</dbReference>
<evidence type="ECO:0000313" key="2">
    <source>
        <dbReference type="EMBL" id="VFD31070.1"/>
    </source>
</evidence>
<protein>
    <submittedName>
        <fullName evidence="2">Esterase/lipase</fullName>
    </submittedName>
</protein>
<proteinExistence type="predicted"/>
<dbReference type="InterPro" id="IPR022742">
    <property type="entry name" value="Hydrolase_4"/>
</dbReference>
<comment type="caution">
    <text evidence="2">The sequence shown here is derived from an EMBL/GenBank/DDBJ whole genome shotgun (WGS) entry which is preliminary data.</text>
</comment>
<dbReference type="EMBL" id="CAADAN010000004">
    <property type="protein sequence ID" value="VFD31070.1"/>
    <property type="molecule type" value="Genomic_DNA"/>
</dbReference>
<dbReference type="InterPro" id="IPR050266">
    <property type="entry name" value="AB_hydrolase_sf"/>
</dbReference>
<reference evidence="2 3" key="1">
    <citation type="submission" date="2019-02" db="EMBL/GenBank/DDBJ databases">
        <authorList>
            <consortium name="Pathogen Informatics"/>
        </authorList>
    </citation>
    <scope>NUCLEOTIDE SEQUENCE [LARGE SCALE GENOMIC DNA]</scope>
    <source>
        <strain evidence="3">clo34</strain>
    </source>
</reference>
<feature type="domain" description="Serine aminopeptidase S33" evidence="1">
    <location>
        <begin position="30"/>
        <end position="272"/>
    </location>
</feature>
<dbReference type="Gene3D" id="3.40.50.1820">
    <property type="entry name" value="alpha/beta hydrolase"/>
    <property type="match status" value="1"/>
</dbReference>
<dbReference type="InterPro" id="IPR029058">
    <property type="entry name" value="AB_hydrolase_fold"/>
</dbReference>
<accession>A0AB74QA45</accession>
<organism evidence="2 3">
    <name type="scientific">Clostridioides difficile</name>
    <name type="common">Peptoclostridium difficile</name>
    <dbReference type="NCBI Taxonomy" id="1496"/>
    <lineage>
        <taxon>Bacteria</taxon>
        <taxon>Bacillati</taxon>
        <taxon>Bacillota</taxon>
        <taxon>Clostridia</taxon>
        <taxon>Peptostreptococcales</taxon>
        <taxon>Peptostreptococcaceae</taxon>
        <taxon>Clostridioides</taxon>
    </lineage>
</organism>
<dbReference type="Proteomes" id="UP000411588">
    <property type="component" value="Unassembled WGS sequence"/>
</dbReference>
<evidence type="ECO:0000313" key="3">
    <source>
        <dbReference type="Proteomes" id="UP000411588"/>
    </source>
</evidence>
<dbReference type="SUPFAM" id="SSF53474">
    <property type="entry name" value="alpha/beta-Hydrolases"/>
    <property type="match status" value="1"/>
</dbReference>
<gene>
    <name evidence="2" type="ORF">SAMEA1402399_01479</name>
</gene>
<dbReference type="PANTHER" id="PTHR43798:SF33">
    <property type="entry name" value="HYDROLASE, PUTATIVE (AFU_ORTHOLOGUE AFUA_2G14860)-RELATED"/>
    <property type="match status" value="1"/>
</dbReference>
<sequence length="289" mass="32607">MVCGMYKEVGISSNNVPITLSIWYTERSSPTIVFLPGTMSHPLMYENFLCGLSERGFNIIGIHYLSHGKSPKIKKNYTMEDLLHNVYDATTYGIENFGENIAVMGSSQGGILAAMAAGRDTRLKAVFPHNIMLTTLKETMSLTKYPTWSHRFMGLIQWGFRVGGKLLPNYKVPGDAYLDYDRVFYSEQAKQDCLNDPMLLPYYPLRFVASLFNADLSCLENGAIQCPVILITAKGDPLFSFDYTNKVFDLIHVPQKELLALELNRHMIFNEDTDTTINALEATLHKYLG</sequence>
<dbReference type="Pfam" id="PF12146">
    <property type="entry name" value="Hydrolase_4"/>
    <property type="match status" value="1"/>
</dbReference>
<name>A0AB74QA45_CLODI</name>
<dbReference type="GO" id="GO:0016020">
    <property type="term" value="C:membrane"/>
    <property type="evidence" value="ECO:0007669"/>
    <property type="project" value="TreeGrafter"/>
</dbReference>
<dbReference type="AlphaFoldDB" id="A0AB74QA45"/>